<reference evidence="13 14" key="1">
    <citation type="submission" date="2016-03" db="EMBL/GenBank/DDBJ databases">
        <title>Choanephora cucurbitarum.</title>
        <authorList>
            <person name="Min B."/>
            <person name="Park H."/>
            <person name="Park J.-H."/>
            <person name="Shin H.-D."/>
            <person name="Choi I.-G."/>
        </authorList>
    </citation>
    <scope>NUCLEOTIDE SEQUENCE [LARGE SCALE GENOMIC DNA]</scope>
    <source>
        <strain evidence="13 14">KUS-F28377</strain>
    </source>
</reference>
<dbReference type="PROSITE" id="PS00141">
    <property type="entry name" value="ASP_PROTEASE"/>
    <property type="match status" value="2"/>
</dbReference>
<keyword evidence="5 11" id="KW-0732">Signal</keyword>
<dbReference type="EC" id="3.4.23.21" evidence="3"/>
<evidence type="ECO:0000256" key="9">
    <source>
        <dbReference type="PIRSR" id="PIRSR601461-2"/>
    </source>
</evidence>
<feature type="active site" evidence="8">
    <location>
        <position position="273"/>
    </location>
</feature>
<organism evidence="13 14">
    <name type="scientific">Choanephora cucurbitarum</name>
    <dbReference type="NCBI Taxonomy" id="101091"/>
    <lineage>
        <taxon>Eukaryota</taxon>
        <taxon>Fungi</taxon>
        <taxon>Fungi incertae sedis</taxon>
        <taxon>Mucoromycota</taxon>
        <taxon>Mucoromycotina</taxon>
        <taxon>Mucoromycetes</taxon>
        <taxon>Mucorales</taxon>
        <taxon>Mucorineae</taxon>
        <taxon>Choanephoraceae</taxon>
        <taxon>Choanephoroideae</taxon>
        <taxon>Choanephora</taxon>
    </lineage>
</organism>
<gene>
    <name evidence="13" type="primary">CTSE</name>
    <name evidence="13" type="ORF">A0J61_00173</name>
</gene>
<dbReference type="PANTHER" id="PTHR47966:SF51">
    <property type="entry name" value="BETA-SITE APP-CLEAVING ENZYME, ISOFORM A-RELATED"/>
    <property type="match status" value="1"/>
</dbReference>
<feature type="chain" id="PRO_5008889853" description="rhizopuspepsin" evidence="11">
    <location>
        <begin position="19"/>
        <end position="403"/>
    </location>
</feature>
<feature type="disulfide bond" evidence="9">
    <location>
        <begin position="308"/>
        <end position="345"/>
    </location>
</feature>
<evidence type="ECO:0000256" key="11">
    <source>
        <dbReference type="SAM" id="SignalP"/>
    </source>
</evidence>
<accession>A0A1C7NRR1</accession>
<evidence type="ECO:0000256" key="10">
    <source>
        <dbReference type="RuleBase" id="RU000454"/>
    </source>
</evidence>
<dbReference type="EMBL" id="LUGH01000003">
    <property type="protein sequence ID" value="OBZ91811.1"/>
    <property type="molecule type" value="Genomic_DNA"/>
</dbReference>
<keyword evidence="4 10" id="KW-0645">Protease</keyword>
<keyword evidence="14" id="KW-1185">Reference proteome</keyword>
<dbReference type="InParanoid" id="A0A1C7NRR1"/>
<evidence type="ECO:0000313" key="13">
    <source>
        <dbReference type="EMBL" id="OBZ91811.1"/>
    </source>
</evidence>
<dbReference type="PRINTS" id="PR00792">
    <property type="entry name" value="PEPSIN"/>
</dbReference>
<dbReference type="STRING" id="101091.A0A1C7NRR1"/>
<evidence type="ECO:0000259" key="12">
    <source>
        <dbReference type="PROSITE" id="PS51767"/>
    </source>
</evidence>
<comment type="similarity">
    <text evidence="2 10">Belongs to the peptidase A1 family.</text>
</comment>
<dbReference type="InterPro" id="IPR034164">
    <property type="entry name" value="Pepsin-like_dom"/>
</dbReference>
<evidence type="ECO:0000256" key="3">
    <source>
        <dbReference type="ARBA" id="ARBA00013205"/>
    </source>
</evidence>
<dbReference type="InterPro" id="IPR021109">
    <property type="entry name" value="Peptidase_aspartic_dom_sf"/>
</dbReference>
<evidence type="ECO:0000256" key="2">
    <source>
        <dbReference type="ARBA" id="ARBA00007447"/>
    </source>
</evidence>
<proteinExistence type="inferred from homology"/>
<evidence type="ECO:0000256" key="7">
    <source>
        <dbReference type="ARBA" id="ARBA00022801"/>
    </source>
</evidence>
<dbReference type="GO" id="GO:0004190">
    <property type="term" value="F:aspartic-type endopeptidase activity"/>
    <property type="evidence" value="ECO:0007669"/>
    <property type="project" value="UniProtKB-KW"/>
</dbReference>
<dbReference type="CDD" id="cd05471">
    <property type="entry name" value="pepsin_like"/>
    <property type="match status" value="1"/>
</dbReference>
<evidence type="ECO:0000256" key="6">
    <source>
        <dbReference type="ARBA" id="ARBA00022750"/>
    </source>
</evidence>
<evidence type="ECO:0000313" key="14">
    <source>
        <dbReference type="Proteomes" id="UP000093000"/>
    </source>
</evidence>
<dbReference type="InterPro" id="IPR001969">
    <property type="entry name" value="Aspartic_peptidase_AS"/>
</dbReference>
<dbReference type="InterPro" id="IPR033121">
    <property type="entry name" value="PEPTIDASE_A1"/>
</dbReference>
<evidence type="ECO:0000256" key="5">
    <source>
        <dbReference type="ARBA" id="ARBA00022729"/>
    </source>
</evidence>
<dbReference type="FunFam" id="2.40.70.10:FF:000115">
    <property type="entry name" value="Lysosomal aspartic protease"/>
    <property type="match status" value="1"/>
</dbReference>
<keyword evidence="6 10" id="KW-0064">Aspartyl protease</keyword>
<dbReference type="GO" id="GO:0006508">
    <property type="term" value="P:proteolysis"/>
    <property type="evidence" value="ECO:0007669"/>
    <property type="project" value="UniProtKB-KW"/>
</dbReference>
<feature type="disulfide bond" evidence="9">
    <location>
        <begin position="98"/>
        <end position="103"/>
    </location>
</feature>
<dbReference type="PROSITE" id="PS51767">
    <property type="entry name" value="PEPTIDASE_A1"/>
    <property type="match status" value="1"/>
</dbReference>
<evidence type="ECO:0000256" key="4">
    <source>
        <dbReference type="ARBA" id="ARBA00022670"/>
    </source>
</evidence>
<dbReference type="OrthoDB" id="15189at2759"/>
<keyword evidence="9" id="KW-1015">Disulfide bond</keyword>
<comment type="catalytic activity">
    <reaction evidence="1">
        <text>Hydrolysis of proteins with broad specificity similar to that of pepsin A, preferring hydrophobic residues at P1 and P1'. Clots milk and activates trypsinogen. Does not cleave 4-Gln-|-His-5, but does cleave 10-His-|-Leu-11 and 12-Val-|-Glu-13 in B chain of insulin.</text>
        <dbReference type="EC" id="3.4.23.21"/>
    </reaction>
</comment>
<dbReference type="SUPFAM" id="SSF50630">
    <property type="entry name" value="Acid proteases"/>
    <property type="match status" value="1"/>
</dbReference>
<dbReference type="AlphaFoldDB" id="A0A1C7NRR1"/>
<feature type="domain" description="Peptidase A1" evidence="12">
    <location>
        <begin position="67"/>
        <end position="384"/>
    </location>
</feature>
<name>A0A1C7NRR1_9FUNG</name>
<dbReference type="Pfam" id="PF00026">
    <property type="entry name" value="Asp"/>
    <property type="match status" value="1"/>
</dbReference>
<dbReference type="PANTHER" id="PTHR47966">
    <property type="entry name" value="BETA-SITE APP-CLEAVING ENZYME, ISOFORM A-RELATED"/>
    <property type="match status" value="1"/>
</dbReference>
<keyword evidence="7 10" id="KW-0378">Hydrolase</keyword>
<dbReference type="FunCoup" id="A0A1C7NRR1">
    <property type="interactions" value="57"/>
</dbReference>
<comment type="caution">
    <text evidence="13">The sequence shown here is derived from an EMBL/GenBank/DDBJ whole genome shotgun (WGS) entry which is preliminary data.</text>
</comment>
<evidence type="ECO:0000256" key="1">
    <source>
        <dbReference type="ARBA" id="ARBA00001130"/>
    </source>
</evidence>
<feature type="signal peptide" evidence="11">
    <location>
        <begin position="1"/>
        <end position="18"/>
    </location>
</feature>
<evidence type="ECO:0000256" key="8">
    <source>
        <dbReference type="PIRSR" id="PIRSR601461-1"/>
    </source>
</evidence>
<dbReference type="InterPro" id="IPR001461">
    <property type="entry name" value="Aspartic_peptidase_A1"/>
</dbReference>
<protein>
    <recommendedName>
        <fullName evidence="3">rhizopuspepsin</fullName>
        <ecNumber evidence="3">3.4.23.21</ecNumber>
    </recommendedName>
</protein>
<sequence length="403" mass="44865">MIKTFLTLAISLFVIAQSQPLDKKGQFKISIQKEYYTAPNTTAHGLEPVSFLGRKQRQISYNHGSGYFGEISIGTPPQKFNVVFDTGSSDLWVVSSECHDPICKTRQQFDAKASLTYRSIPGGENYDANTIHVVYGTGSIKGRLGRDTISLADNEIVIRDQVVADAYSISNEFSKLPFHGIFGLGLRSLMSSEGHNPPFHSMVQQRLIQLPIFAIYSQHKAGEIDFGGIDPSRFEGGLRFVDAIDDNYWMIAMQTIRIGDQLPQFIRRKGIIDSGSTLIIMPAMDAKEYHSHIKGAFPNGDGTWSIPCKNVRDIQPIWIELDTITLELAADSLFMAPASASSVYCLSGISEQSSSDEDTWVLGDVFLKNFYTVFDLERKQLGFAAAKNDDTMQDPLYNHFLSL</sequence>
<dbReference type="Gene3D" id="2.40.70.10">
    <property type="entry name" value="Acid Proteases"/>
    <property type="match status" value="2"/>
</dbReference>
<feature type="active site" evidence="8">
    <location>
        <position position="85"/>
    </location>
</feature>
<dbReference type="Proteomes" id="UP000093000">
    <property type="component" value="Unassembled WGS sequence"/>
</dbReference>